<dbReference type="PIRSF" id="PIRSF004486">
    <property type="entry name" value="MraW"/>
    <property type="match status" value="1"/>
</dbReference>
<evidence type="ECO:0000256" key="2">
    <source>
        <dbReference type="ARBA" id="ARBA00022603"/>
    </source>
</evidence>
<evidence type="ECO:0000256" key="4">
    <source>
        <dbReference type="ARBA" id="ARBA00022691"/>
    </source>
</evidence>
<dbReference type="Gene3D" id="1.10.150.170">
    <property type="entry name" value="Putative methyltransferase TM0872, insert domain"/>
    <property type="match status" value="1"/>
</dbReference>
<evidence type="ECO:0000256" key="3">
    <source>
        <dbReference type="ARBA" id="ARBA00022679"/>
    </source>
</evidence>
<comment type="similarity">
    <text evidence="1">Belongs to the methyltransferase superfamily. RsmH family.</text>
</comment>
<sequence>MGLGGHASAVQKQLSPKGQLVGFDGDEEAVRHCEKMLSPSCHLVQAPYDTFPQHLSSLSIQAVDGMLLDLGMSSYQLDTPARGFAYRTEGPLDMRFDENGPTTARHIVNSWPVSELKKLFKETGEERRASAIATAIAKVRDSNPVDTTSDLTHIIKSVVGDHAATKTLSRIFQALRMVVNGELACLEKFLNTFAGYLKTGGRVVIISYHSLEDRMVKQTFRKLEKGCVCPPAFPECRCGISPTLKVLTPRVVRPTEEETVANNRARSGRLRAAEKI</sequence>
<dbReference type="SUPFAM" id="SSF81799">
    <property type="entry name" value="Putative methyltransferase TM0872, insert domain"/>
    <property type="match status" value="1"/>
</dbReference>
<keyword evidence="3" id="KW-0808">Transferase</keyword>
<dbReference type="EMBL" id="UINC01001245">
    <property type="protein sequence ID" value="SUZ75426.1"/>
    <property type="molecule type" value="Genomic_DNA"/>
</dbReference>
<organism evidence="5">
    <name type="scientific">marine metagenome</name>
    <dbReference type="NCBI Taxonomy" id="408172"/>
    <lineage>
        <taxon>unclassified sequences</taxon>
        <taxon>metagenomes</taxon>
        <taxon>ecological metagenomes</taxon>
    </lineage>
</organism>
<dbReference type="GO" id="GO:0070475">
    <property type="term" value="P:rRNA base methylation"/>
    <property type="evidence" value="ECO:0007669"/>
    <property type="project" value="TreeGrafter"/>
</dbReference>
<evidence type="ECO:0000313" key="5">
    <source>
        <dbReference type="EMBL" id="SUZ75426.1"/>
    </source>
</evidence>
<evidence type="ECO:0000256" key="1">
    <source>
        <dbReference type="ARBA" id="ARBA00010396"/>
    </source>
</evidence>
<evidence type="ECO:0008006" key="6">
    <source>
        <dbReference type="Google" id="ProtNLM"/>
    </source>
</evidence>
<dbReference type="Gene3D" id="3.40.50.150">
    <property type="entry name" value="Vaccinia Virus protein VP39"/>
    <property type="match status" value="1"/>
</dbReference>
<accession>A0A381Q7Y4</accession>
<proteinExistence type="inferred from homology"/>
<dbReference type="InterPro" id="IPR002903">
    <property type="entry name" value="RsmH"/>
</dbReference>
<dbReference type="PANTHER" id="PTHR11265:SF0">
    <property type="entry name" value="12S RRNA N4-METHYLCYTIDINE METHYLTRANSFERASE"/>
    <property type="match status" value="1"/>
</dbReference>
<keyword evidence="2" id="KW-0489">Methyltransferase</keyword>
<dbReference type="SUPFAM" id="SSF53335">
    <property type="entry name" value="S-adenosyl-L-methionine-dependent methyltransferases"/>
    <property type="match status" value="1"/>
</dbReference>
<keyword evidence="4" id="KW-0949">S-adenosyl-L-methionine</keyword>
<dbReference type="InterPro" id="IPR023397">
    <property type="entry name" value="SAM-dep_MeTrfase_MraW_recog"/>
</dbReference>
<dbReference type="HAMAP" id="MF_01007">
    <property type="entry name" value="16SrRNA_methyltr_H"/>
    <property type="match status" value="1"/>
</dbReference>
<protein>
    <recommendedName>
        <fullName evidence="6">16S rRNA (Cytosine(1402)-N(4))-methyltransferase</fullName>
    </recommendedName>
</protein>
<name>A0A381Q7Y4_9ZZZZ</name>
<dbReference type="GO" id="GO:0071424">
    <property type="term" value="F:rRNA (cytosine-N4-)-methyltransferase activity"/>
    <property type="evidence" value="ECO:0007669"/>
    <property type="project" value="TreeGrafter"/>
</dbReference>
<reference evidence="5" key="1">
    <citation type="submission" date="2018-05" db="EMBL/GenBank/DDBJ databases">
        <authorList>
            <person name="Lanie J.A."/>
            <person name="Ng W.-L."/>
            <person name="Kazmierczak K.M."/>
            <person name="Andrzejewski T.M."/>
            <person name="Davidsen T.M."/>
            <person name="Wayne K.J."/>
            <person name="Tettelin H."/>
            <person name="Glass J.I."/>
            <person name="Rusch D."/>
            <person name="Podicherti R."/>
            <person name="Tsui H.-C.T."/>
            <person name="Winkler M.E."/>
        </authorList>
    </citation>
    <scope>NUCLEOTIDE SEQUENCE</scope>
</reference>
<dbReference type="NCBIfam" id="TIGR00006">
    <property type="entry name" value="16S rRNA (cytosine(1402)-N(4))-methyltransferase RsmH"/>
    <property type="match status" value="1"/>
</dbReference>
<dbReference type="InterPro" id="IPR029063">
    <property type="entry name" value="SAM-dependent_MTases_sf"/>
</dbReference>
<dbReference type="AlphaFoldDB" id="A0A381Q7Y4"/>
<gene>
    <name evidence="5" type="ORF">METZ01_LOCUS28280</name>
</gene>
<dbReference type="GO" id="GO:0005737">
    <property type="term" value="C:cytoplasm"/>
    <property type="evidence" value="ECO:0007669"/>
    <property type="project" value="TreeGrafter"/>
</dbReference>
<dbReference type="PANTHER" id="PTHR11265">
    <property type="entry name" value="S-ADENOSYL-METHYLTRANSFERASE MRAW"/>
    <property type="match status" value="1"/>
</dbReference>
<dbReference type="Pfam" id="PF01795">
    <property type="entry name" value="Methyltransf_5"/>
    <property type="match status" value="1"/>
</dbReference>